<reference evidence="2 3" key="1">
    <citation type="submission" date="2022-02" db="EMBL/GenBank/DDBJ databases">
        <title>The genome sequence of Shewanella sp. 3B26.</title>
        <authorList>
            <person name="Du J."/>
        </authorList>
    </citation>
    <scope>NUCLEOTIDE SEQUENCE [LARGE SCALE GENOMIC DNA]</scope>
    <source>
        <strain evidence="2 3">3B26</strain>
    </source>
</reference>
<feature type="region of interest" description="Disordered" evidence="1">
    <location>
        <begin position="64"/>
        <end position="84"/>
    </location>
</feature>
<accession>A0AAJ1BGJ8</accession>
<gene>
    <name evidence="2" type="ORF">MJ923_03810</name>
</gene>
<proteinExistence type="predicted"/>
<dbReference type="Proteomes" id="UP001297581">
    <property type="component" value="Unassembled WGS sequence"/>
</dbReference>
<name>A0AAJ1BGJ8_9GAMM</name>
<evidence type="ECO:0000313" key="3">
    <source>
        <dbReference type="Proteomes" id="UP001297581"/>
    </source>
</evidence>
<organism evidence="2 3">
    <name type="scientific">Shewanella zhuhaiensis</name>
    <dbReference type="NCBI Taxonomy" id="2919576"/>
    <lineage>
        <taxon>Bacteria</taxon>
        <taxon>Pseudomonadati</taxon>
        <taxon>Pseudomonadota</taxon>
        <taxon>Gammaproteobacteria</taxon>
        <taxon>Alteromonadales</taxon>
        <taxon>Shewanellaceae</taxon>
        <taxon>Shewanella</taxon>
    </lineage>
</organism>
<comment type="caution">
    <text evidence="2">The sequence shown here is derived from an EMBL/GenBank/DDBJ whole genome shotgun (WGS) entry which is preliminary data.</text>
</comment>
<evidence type="ECO:0000313" key="2">
    <source>
        <dbReference type="EMBL" id="MCH4293429.1"/>
    </source>
</evidence>
<evidence type="ECO:0000256" key="1">
    <source>
        <dbReference type="SAM" id="MobiDB-lite"/>
    </source>
</evidence>
<dbReference type="AlphaFoldDB" id="A0AAJ1BGJ8"/>
<protein>
    <submittedName>
        <fullName evidence="2">DUF3319 domain-containing protein</fullName>
    </submittedName>
</protein>
<keyword evidence="3" id="KW-1185">Reference proteome</keyword>
<dbReference type="InterPro" id="IPR021753">
    <property type="entry name" value="DUF3319"/>
</dbReference>
<dbReference type="RefSeq" id="WP_240589961.1">
    <property type="nucleotide sequence ID" value="NZ_JAKUDL010000001.1"/>
</dbReference>
<sequence length="84" mass="9384">MKTLLYQGYVLTNSDGKTNSWKLTIGDEVRIGSLFELRRQVAFFQQLGILPPVKEYASGEAGFKLRGKPGEKPRKAAGSLKIKR</sequence>
<dbReference type="Pfam" id="PF11782">
    <property type="entry name" value="DUF3319"/>
    <property type="match status" value="1"/>
</dbReference>
<dbReference type="EMBL" id="JAKUDL010000001">
    <property type="protein sequence ID" value="MCH4293429.1"/>
    <property type="molecule type" value="Genomic_DNA"/>
</dbReference>